<feature type="transmembrane region" description="Helical" evidence="1">
    <location>
        <begin position="121"/>
        <end position="138"/>
    </location>
</feature>
<keyword evidence="3" id="KW-1185">Reference proteome</keyword>
<organism evidence="2 3">
    <name type="scientific">Cytobacillus purgationiresistens</name>
    <dbReference type="NCBI Taxonomy" id="863449"/>
    <lineage>
        <taxon>Bacteria</taxon>
        <taxon>Bacillati</taxon>
        <taxon>Bacillota</taxon>
        <taxon>Bacilli</taxon>
        <taxon>Bacillales</taxon>
        <taxon>Bacillaceae</taxon>
        <taxon>Cytobacillus</taxon>
    </lineage>
</organism>
<comment type="caution">
    <text evidence="2">The sequence shown here is derived from an EMBL/GenBank/DDBJ whole genome shotgun (WGS) entry which is preliminary data.</text>
</comment>
<protein>
    <submittedName>
        <fullName evidence="2">Magnesium-transporting ATPase (P-type)</fullName>
    </submittedName>
</protein>
<keyword evidence="1" id="KW-0472">Membrane</keyword>
<reference evidence="2 3" key="1">
    <citation type="submission" date="2023-07" db="EMBL/GenBank/DDBJ databases">
        <title>Genomic Encyclopedia of Type Strains, Phase IV (KMG-IV): sequencing the most valuable type-strain genomes for metagenomic binning, comparative biology and taxonomic classification.</title>
        <authorList>
            <person name="Goeker M."/>
        </authorList>
    </citation>
    <scope>NUCLEOTIDE SEQUENCE [LARGE SCALE GENOMIC DNA]</scope>
    <source>
        <strain evidence="2 3">DSM 23494</strain>
    </source>
</reference>
<feature type="transmembrane region" description="Helical" evidence="1">
    <location>
        <begin position="193"/>
        <end position="214"/>
    </location>
</feature>
<dbReference type="EMBL" id="JAUSUB010000005">
    <property type="protein sequence ID" value="MDQ0269798.1"/>
    <property type="molecule type" value="Genomic_DNA"/>
</dbReference>
<accession>A0ABU0AEW9</accession>
<gene>
    <name evidence="2" type="ORF">J2S17_001670</name>
</gene>
<name>A0ABU0AEW9_9BACI</name>
<sequence>MNKSDFRVQMPLWNIVLCMILLIWFYGIVHYVDLMFDDFEGVFSIVENEVVVQWPVPATISIIIGVILIIVFFIAYSIKIKQHNKLNPSHRVNGVTLINPGELIDDDEMLRQVTQNATKKVYVFFTSVLPLLVFLFAFPFNRYVFIVLILLIMVIHNLLLYLEINKYLDGSYNSHQPISNEEKKQKRLKMNRTLKMIISSIVIIAITFAVIRLIQINSNHKSIMIKAEQCMDEGKVVVMENDGFFSLTKFSCINNE</sequence>
<feature type="transmembrane region" description="Helical" evidence="1">
    <location>
        <begin position="12"/>
        <end position="32"/>
    </location>
</feature>
<feature type="transmembrane region" description="Helical" evidence="1">
    <location>
        <begin position="144"/>
        <end position="162"/>
    </location>
</feature>
<proteinExistence type="predicted"/>
<evidence type="ECO:0000313" key="3">
    <source>
        <dbReference type="Proteomes" id="UP001238088"/>
    </source>
</evidence>
<keyword evidence="1" id="KW-1133">Transmembrane helix</keyword>
<dbReference type="Proteomes" id="UP001238088">
    <property type="component" value="Unassembled WGS sequence"/>
</dbReference>
<feature type="transmembrane region" description="Helical" evidence="1">
    <location>
        <begin position="52"/>
        <end position="76"/>
    </location>
</feature>
<keyword evidence="1" id="KW-0812">Transmembrane</keyword>
<dbReference type="RefSeq" id="WP_307473655.1">
    <property type="nucleotide sequence ID" value="NZ_JAUSUB010000005.1"/>
</dbReference>
<evidence type="ECO:0000256" key="1">
    <source>
        <dbReference type="SAM" id="Phobius"/>
    </source>
</evidence>
<evidence type="ECO:0000313" key="2">
    <source>
        <dbReference type="EMBL" id="MDQ0269798.1"/>
    </source>
</evidence>